<evidence type="ECO:0000256" key="8">
    <source>
        <dbReference type="ARBA" id="ARBA00022737"/>
    </source>
</evidence>
<evidence type="ECO:0000313" key="23">
    <source>
        <dbReference type="Ensembl" id="ENSAPLP00020006827.1"/>
    </source>
</evidence>
<organism evidence="23 24">
    <name type="scientific">Anas platyrhynchos</name>
    <name type="common">Mallard</name>
    <name type="synonym">Anas boschas</name>
    <dbReference type="NCBI Taxonomy" id="8839"/>
    <lineage>
        <taxon>Eukaryota</taxon>
        <taxon>Metazoa</taxon>
        <taxon>Chordata</taxon>
        <taxon>Craniata</taxon>
        <taxon>Vertebrata</taxon>
        <taxon>Euteleostomi</taxon>
        <taxon>Archelosauria</taxon>
        <taxon>Archosauria</taxon>
        <taxon>Dinosauria</taxon>
        <taxon>Saurischia</taxon>
        <taxon>Theropoda</taxon>
        <taxon>Coelurosauria</taxon>
        <taxon>Aves</taxon>
        <taxon>Neognathae</taxon>
        <taxon>Galloanserae</taxon>
        <taxon>Anseriformes</taxon>
        <taxon>Anatidae</taxon>
        <taxon>Anatinae</taxon>
        <taxon>Anas</taxon>
    </lineage>
</organism>
<evidence type="ECO:0000256" key="14">
    <source>
        <dbReference type="ARBA" id="ARBA00022833"/>
    </source>
</evidence>
<dbReference type="GO" id="GO:0035861">
    <property type="term" value="C:site of double-strand break"/>
    <property type="evidence" value="ECO:0007669"/>
    <property type="project" value="TreeGrafter"/>
</dbReference>
<evidence type="ECO:0000256" key="1">
    <source>
        <dbReference type="ARBA" id="ARBA00004123"/>
    </source>
</evidence>
<comment type="subcellular location">
    <subcellularLocation>
        <location evidence="2">Chromosome</location>
    </subcellularLocation>
    <subcellularLocation>
        <location evidence="3">Cytoplasm</location>
        <location evidence="3">Cytosol</location>
    </subcellularLocation>
    <subcellularLocation>
        <location evidence="1">Nucleus</location>
    </subcellularLocation>
</comment>
<evidence type="ECO:0000256" key="20">
    <source>
        <dbReference type="ARBA" id="ARBA00071713"/>
    </source>
</evidence>
<evidence type="ECO:0000256" key="3">
    <source>
        <dbReference type="ARBA" id="ARBA00004514"/>
    </source>
</evidence>
<evidence type="ECO:0000256" key="17">
    <source>
        <dbReference type="ARBA" id="ARBA00023242"/>
    </source>
</evidence>
<feature type="domain" description="PNK FHA" evidence="22">
    <location>
        <begin position="23"/>
        <end position="71"/>
    </location>
</feature>
<dbReference type="GO" id="GO:0005634">
    <property type="term" value="C:nucleus"/>
    <property type="evidence" value="ECO:0007669"/>
    <property type="project" value="UniProtKB-SubCell"/>
</dbReference>
<dbReference type="Pfam" id="PF17913">
    <property type="entry name" value="FHA_2"/>
    <property type="match status" value="1"/>
</dbReference>
<evidence type="ECO:0000256" key="15">
    <source>
        <dbReference type="ARBA" id="ARBA00023054"/>
    </source>
</evidence>
<dbReference type="GO" id="GO:0003906">
    <property type="term" value="F:DNA-(apurinic or apyrimidinic site) endonuclease activity"/>
    <property type="evidence" value="ECO:0007669"/>
    <property type="project" value="InterPro"/>
</dbReference>
<keyword evidence="17" id="KW-0539">Nucleus</keyword>
<evidence type="ECO:0000259" key="22">
    <source>
        <dbReference type="Pfam" id="PF17913"/>
    </source>
</evidence>
<keyword evidence="11" id="KW-0013">ADP-ribosylation</keyword>
<dbReference type="AlphaFoldDB" id="A0A8B9R2E8"/>
<dbReference type="GO" id="GO:0000166">
    <property type="term" value="F:nucleotide binding"/>
    <property type="evidence" value="ECO:0007669"/>
    <property type="project" value="UniProtKB-KW"/>
</dbReference>
<comment type="similarity">
    <text evidence="18">Belongs to the APLF family.</text>
</comment>
<sequence>SSSDFSTSSHYCQWLAPADGGCPVPLPPGETLLGRGPLLGITDKRVSRKHAILEVVDGQVRIKPIHVNPCFYQSAENGRLLPLEAHEWHSLKFGDSFSLLVDKYIFKVISAHPVESTVRYQYIKKMMLFSLIAFSYR</sequence>
<evidence type="ECO:0000256" key="6">
    <source>
        <dbReference type="ARBA" id="ARBA00022553"/>
    </source>
</evidence>
<keyword evidence="8" id="KW-0677">Repeat</keyword>
<reference evidence="23" key="2">
    <citation type="submission" date="2025-08" db="UniProtKB">
        <authorList>
            <consortium name="Ensembl"/>
        </authorList>
    </citation>
    <scope>IDENTIFICATION</scope>
</reference>
<protein>
    <recommendedName>
        <fullName evidence="20">Aprataxin and PNK-like factor</fullName>
    </recommendedName>
    <alternativeName>
        <fullName evidence="21">Apurinic-apyrimidinic endonuclease APLF</fullName>
    </alternativeName>
</protein>
<dbReference type="FunFam" id="2.60.200.20:FF:000026">
    <property type="entry name" value="Aprataxin and PNKP like factor"/>
    <property type="match status" value="1"/>
</dbReference>
<keyword evidence="10" id="KW-0227">DNA damage</keyword>
<keyword evidence="12" id="KW-0863">Zinc-finger</keyword>
<dbReference type="Ensembl" id="ENSAPLT00020007337.1">
    <property type="protein sequence ID" value="ENSAPLP00020006827.1"/>
    <property type="gene ID" value="ENSAPLG00020004987.1"/>
</dbReference>
<evidence type="ECO:0000256" key="7">
    <source>
        <dbReference type="ARBA" id="ARBA00022723"/>
    </source>
</evidence>
<evidence type="ECO:0000256" key="21">
    <source>
        <dbReference type="ARBA" id="ARBA00083724"/>
    </source>
</evidence>
<evidence type="ECO:0000256" key="5">
    <source>
        <dbReference type="ARBA" id="ARBA00022490"/>
    </source>
</evidence>
<keyword evidence="9" id="KW-0547">Nucleotide-binding</keyword>
<accession>A0A8B9R2E8</accession>
<keyword evidence="7" id="KW-0479">Metal-binding</keyword>
<evidence type="ECO:0000256" key="11">
    <source>
        <dbReference type="ARBA" id="ARBA00022765"/>
    </source>
</evidence>
<keyword evidence="4" id="KW-0158">Chromosome</keyword>
<keyword evidence="15" id="KW-0175">Coiled coil</keyword>
<dbReference type="InterPro" id="IPR008984">
    <property type="entry name" value="SMAD_FHA_dom_sf"/>
</dbReference>
<name>A0A8B9R2E8_ANAPL</name>
<evidence type="ECO:0000256" key="18">
    <source>
        <dbReference type="ARBA" id="ARBA00060990"/>
    </source>
</evidence>
<keyword evidence="14" id="KW-0862">Zinc</keyword>
<evidence type="ECO:0000256" key="12">
    <source>
        <dbReference type="ARBA" id="ARBA00022771"/>
    </source>
</evidence>
<dbReference type="CDD" id="cd22717">
    <property type="entry name" value="FHA_APLF"/>
    <property type="match status" value="1"/>
</dbReference>
<dbReference type="GO" id="GO:0006302">
    <property type="term" value="P:double-strand break repair"/>
    <property type="evidence" value="ECO:0007669"/>
    <property type="project" value="InterPro"/>
</dbReference>
<dbReference type="GO" id="GO:0005829">
    <property type="term" value="C:cytosol"/>
    <property type="evidence" value="ECO:0007669"/>
    <property type="project" value="UniProtKB-SubCell"/>
</dbReference>
<reference evidence="23" key="1">
    <citation type="submission" date="2019-08" db="EMBL/GenBank/DDBJ databases">
        <title>Three high-quality genomes provides insights into domestication of ducks.</title>
        <authorList>
            <person name="Hou Z.C."/>
            <person name="Zhu F."/>
            <person name="Yin Z.T."/>
            <person name="Zhang F."/>
        </authorList>
    </citation>
    <scope>NUCLEOTIDE SEQUENCE [LARGE SCALE GENOMIC DNA]</scope>
</reference>
<evidence type="ECO:0000256" key="4">
    <source>
        <dbReference type="ARBA" id="ARBA00022454"/>
    </source>
</evidence>
<dbReference type="GO" id="GO:0008270">
    <property type="term" value="F:zinc ion binding"/>
    <property type="evidence" value="ECO:0007669"/>
    <property type="project" value="UniProtKB-KW"/>
</dbReference>
<reference evidence="23" key="3">
    <citation type="submission" date="2025-09" db="UniProtKB">
        <authorList>
            <consortium name="Ensembl"/>
        </authorList>
    </citation>
    <scope>IDENTIFICATION</scope>
</reference>
<dbReference type="PANTHER" id="PTHR21315:SF2">
    <property type="entry name" value="APRATAXIN AND PNK-LIKE FACTOR"/>
    <property type="match status" value="1"/>
</dbReference>
<proteinExistence type="inferred from homology"/>
<keyword evidence="5" id="KW-0963">Cytoplasm</keyword>
<dbReference type="GO" id="GO:0008408">
    <property type="term" value="F:3'-5' exonuclease activity"/>
    <property type="evidence" value="ECO:0007669"/>
    <property type="project" value="InterPro"/>
</dbReference>
<evidence type="ECO:0000256" key="9">
    <source>
        <dbReference type="ARBA" id="ARBA00022741"/>
    </source>
</evidence>
<comment type="subunit">
    <text evidence="19">Interacts with LIG4. Interacts with PARP1. Interacts with XRCC4. Interacts (via KBM motif) with XRCC5 and XRCC6; promoting recruitment to DNA damage sites. Interacts with XRCC1. Interacts (via C-terminal disordered region) with histones; interacts with histone H2A, H2B and H3-H4.</text>
</comment>
<dbReference type="InterPro" id="IPR041388">
    <property type="entry name" value="FHA_2"/>
</dbReference>
<evidence type="ECO:0000256" key="13">
    <source>
        <dbReference type="ARBA" id="ARBA00022801"/>
    </source>
</evidence>
<keyword evidence="13" id="KW-0378">Hydrolase</keyword>
<dbReference type="Proteomes" id="UP000694400">
    <property type="component" value="Chromosome 3"/>
</dbReference>
<evidence type="ECO:0000313" key="24">
    <source>
        <dbReference type="Proteomes" id="UP000694400"/>
    </source>
</evidence>
<evidence type="ECO:0000256" key="19">
    <source>
        <dbReference type="ARBA" id="ARBA00065640"/>
    </source>
</evidence>
<evidence type="ECO:0000256" key="2">
    <source>
        <dbReference type="ARBA" id="ARBA00004286"/>
    </source>
</evidence>
<keyword evidence="6" id="KW-0597">Phosphoprotein</keyword>
<evidence type="ECO:0000256" key="10">
    <source>
        <dbReference type="ARBA" id="ARBA00022763"/>
    </source>
</evidence>
<evidence type="ECO:0000256" key="16">
    <source>
        <dbReference type="ARBA" id="ARBA00023204"/>
    </source>
</evidence>
<dbReference type="InterPro" id="IPR039253">
    <property type="entry name" value="APLF"/>
</dbReference>
<keyword evidence="16" id="KW-0234">DNA repair</keyword>
<dbReference type="SUPFAM" id="SSF49879">
    <property type="entry name" value="SMAD/FHA domain"/>
    <property type="match status" value="1"/>
</dbReference>
<dbReference type="PANTHER" id="PTHR21315">
    <property type="entry name" value="APRATAXIN AND PNK-LIKE FACTOR-RELATED"/>
    <property type="match status" value="1"/>
</dbReference>
<dbReference type="Gene3D" id="2.60.200.20">
    <property type="match status" value="1"/>
</dbReference>